<evidence type="ECO:0000313" key="2">
    <source>
        <dbReference type="Proteomes" id="UP001055879"/>
    </source>
</evidence>
<dbReference type="EMBL" id="CM042051">
    <property type="protein sequence ID" value="KAI3728682.1"/>
    <property type="molecule type" value="Genomic_DNA"/>
</dbReference>
<name>A0ACB9C3E0_ARCLA</name>
<keyword evidence="2" id="KW-1185">Reference proteome</keyword>
<protein>
    <submittedName>
        <fullName evidence="1">Uncharacterized protein</fullName>
    </submittedName>
</protein>
<reference evidence="2" key="1">
    <citation type="journal article" date="2022" name="Mol. Ecol. Resour.">
        <title>The genomes of chicory, endive, great burdock and yacon provide insights into Asteraceae palaeo-polyploidization history and plant inulin production.</title>
        <authorList>
            <person name="Fan W."/>
            <person name="Wang S."/>
            <person name="Wang H."/>
            <person name="Wang A."/>
            <person name="Jiang F."/>
            <person name="Liu H."/>
            <person name="Zhao H."/>
            <person name="Xu D."/>
            <person name="Zhang Y."/>
        </authorList>
    </citation>
    <scope>NUCLEOTIDE SEQUENCE [LARGE SCALE GENOMIC DNA]</scope>
    <source>
        <strain evidence="2">cv. Niubang</strain>
    </source>
</reference>
<reference evidence="1 2" key="2">
    <citation type="journal article" date="2022" name="Mol. Ecol. Resour.">
        <title>The genomes of chicory, endive, great burdock and yacon provide insights into Asteraceae paleo-polyploidization history and plant inulin production.</title>
        <authorList>
            <person name="Fan W."/>
            <person name="Wang S."/>
            <person name="Wang H."/>
            <person name="Wang A."/>
            <person name="Jiang F."/>
            <person name="Liu H."/>
            <person name="Zhao H."/>
            <person name="Xu D."/>
            <person name="Zhang Y."/>
        </authorList>
    </citation>
    <scope>NUCLEOTIDE SEQUENCE [LARGE SCALE GENOMIC DNA]</scope>
    <source>
        <strain evidence="2">cv. Niubang</strain>
    </source>
</reference>
<organism evidence="1 2">
    <name type="scientific">Arctium lappa</name>
    <name type="common">Greater burdock</name>
    <name type="synonym">Lappa major</name>
    <dbReference type="NCBI Taxonomy" id="4217"/>
    <lineage>
        <taxon>Eukaryota</taxon>
        <taxon>Viridiplantae</taxon>
        <taxon>Streptophyta</taxon>
        <taxon>Embryophyta</taxon>
        <taxon>Tracheophyta</taxon>
        <taxon>Spermatophyta</taxon>
        <taxon>Magnoliopsida</taxon>
        <taxon>eudicotyledons</taxon>
        <taxon>Gunneridae</taxon>
        <taxon>Pentapetalae</taxon>
        <taxon>asterids</taxon>
        <taxon>campanulids</taxon>
        <taxon>Asterales</taxon>
        <taxon>Asteraceae</taxon>
        <taxon>Carduoideae</taxon>
        <taxon>Cardueae</taxon>
        <taxon>Arctiinae</taxon>
        <taxon>Arctium</taxon>
    </lineage>
</organism>
<accession>A0ACB9C3E0</accession>
<evidence type="ECO:0000313" key="1">
    <source>
        <dbReference type="EMBL" id="KAI3728682.1"/>
    </source>
</evidence>
<proteinExistence type="predicted"/>
<gene>
    <name evidence="1" type="ORF">L6452_17323</name>
</gene>
<comment type="caution">
    <text evidence="1">The sequence shown here is derived from an EMBL/GenBank/DDBJ whole genome shotgun (WGS) entry which is preliminary data.</text>
</comment>
<sequence>MSRMWWGCYLEEISMNAAGFFFFKFKSQVGMEKVMESGSWMVIWVEDGLMEVVAVKYPQREGDQSRGVKIEVGYQRKPLCCNHCKIFEHGTESQGNDWIIGLYKSRLGTEEDVAANLLKDDLKRSNAAGVGIVDGFQVVGRWNRVVSNQVVRG</sequence>
<dbReference type="Proteomes" id="UP001055879">
    <property type="component" value="Linkage Group LG05"/>
</dbReference>